<dbReference type="AlphaFoldDB" id="A0A8H2WUH5"/>
<comment type="caution">
    <text evidence="2">The sequence shown here is derived from an EMBL/GenBank/DDBJ whole genome shotgun (WGS) entry which is preliminary data.</text>
</comment>
<feature type="compositionally biased region" description="Low complexity" evidence="1">
    <location>
        <begin position="104"/>
        <end position="118"/>
    </location>
</feature>
<organism evidence="2 3">
    <name type="scientific">Rhizoctonia solani</name>
    <dbReference type="NCBI Taxonomy" id="456999"/>
    <lineage>
        <taxon>Eukaryota</taxon>
        <taxon>Fungi</taxon>
        <taxon>Dikarya</taxon>
        <taxon>Basidiomycota</taxon>
        <taxon>Agaricomycotina</taxon>
        <taxon>Agaricomycetes</taxon>
        <taxon>Cantharellales</taxon>
        <taxon>Ceratobasidiaceae</taxon>
        <taxon>Rhizoctonia</taxon>
    </lineage>
</organism>
<dbReference type="EMBL" id="CAJMWS010000303">
    <property type="protein sequence ID" value="CAE6400945.1"/>
    <property type="molecule type" value="Genomic_DNA"/>
</dbReference>
<feature type="region of interest" description="Disordered" evidence="1">
    <location>
        <begin position="97"/>
        <end position="118"/>
    </location>
</feature>
<evidence type="ECO:0000313" key="2">
    <source>
        <dbReference type="EMBL" id="CAE6400945.1"/>
    </source>
</evidence>
<feature type="compositionally biased region" description="Polar residues" evidence="1">
    <location>
        <begin position="355"/>
        <end position="371"/>
    </location>
</feature>
<protein>
    <submittedName>
        <fullName evidence="2">Uncharacterized protein</fullName>
    </submittedName>
</protein>
<dbReference type="SUPFAM" id="SSF48452">
    <property type="entry name" value="TPR-like"/>
    <property type="match status" value="1"/>
</dbReference>
<proteinExistence type="predicted"/>
<dbReference type="InterPro" id="IPR011990">
    <property type="entry name" value="TPR-like_helical_dom_sf"/>
</dbReference>
<name>A0A8H2WUH5_9AGAM</name>
<dbReference type="Proteomes" id="UP000663846">
    <property type="component" value="Unassembled WGS sequence"/>
</dbReference>
<sequence length="391" mass="43539">MGTTWPEAGHIGLTTTASLSDIKIRKHTPSSISCSKPFTKSEAPLRQRAYNPVSYPYFFRGSLPSPTSCSLGPRSHNTTDVTLYDEGVLPPSYESTIEQTLPGPASSPNSTTNNSSFPAFRPAPLNQLTFEDANKTLDSADRLWDQGKWDSARNRYTTAAAVFYITGDKRNEAYCLQRLGEVCRITHDFKAARAHIWRAHVLFGRCGEIARQLMCERWLARVASDEGLEDESRLLLHSALDHSRVAGLRESEGWCLLRLGELEKMNESLIQQALVIAQDEKIELLERRCTFGLLRIHGTRASKAAAIVESPWPNDKKSSSEESVRVDMNNDSEKDKGKGKSLVDSKSDADMSPVKQAQTKQDSIGTTTVGSSRFDGIGATVKRWKRWIEKD</sequence>
<evidence type="ECO:0000256" key="1">
    <source>
        <dbReference type="SAM" id="MobiDB-lite"/>
    </source>
</evidence>
<evidence type="ECO:0000313" key="3">
    <source>
        <dbReference type="Proteomes" id="UP000663846"/>
    </source>
</evidence>
<feature type="compositionally biased region" description="Basic and acidic residues" evidence="1">
    <location>
        <begin position="314"/>
        <end position="325"/>
    </location>
</feature>
<feature type="region of interest" description="Disordered" evidence="1">
    <location>
        <begin position="311"/>
        <end position="372"/>
    </location>
</feature>
<reference evidence="2" key="1">
    <citation type="submission" date="2021-01" db="EMBL/GenBank/DDBJ databases">
        <authorList>
            <person name="Kaushik A."/>
        </authorList>
    </citation>
    <scope>NUCLEOTIDE SEQUENCE</scope>
    <source>
        <strain evidence="2">AG1-1C</strain>
    </source>
</reference>
<feature type="compositionally biased region" description="Basic and acidic residues" evidence="1">
    <location>
        <begin position="331"/>
        <end position="349"/>
    </location>
</feature>
<accession>A0A8H2WUH5</accession>
<gene>
    <name evidence="2" type="ORF">RDB_LOCUS55822</name>
</gene>
<dbReference type="Gene3D" id="1.25.40.10">
    <property type="entry name" value="Tetratricopeptide repeat domain"/>
    <property type="match status" value="1"/>
</dbReference>